<dbReference type="InterPro" id="IPR053137">
    <property type="entry name" value="NLR-like"/>
</dbReference>
<dbReference type="GO" id="GO:0009116">
    <property type="term" value="P:nucleoside metabolic process"/>
    <property type="evidence" value="ECO:0007669"/>
    <property type="project" value="InterPro"/>
</dbReference>
<dbReference type="PANTHER" id="PTHR46082:SF11">
    <property type="entry name" value="AAA+ ATPASE DOMAIN-CONTAINING PROTEIN-RELATED"/>
    <property type="match status" value="1"/>
</dbReference>
<reference evidence="2" key="2">
    <citation type="journal article" date="2023" name="IMA Fungus">
        <title>Comparative genomic study of the Penicillium genus elucidates a diverse pangenome and 15 lateral gene transfer events.</title>
        <authorList>
            <person name="Petersen C."/>
            <person name="Sorensen T."/>
            <person name="Nielsen M.R."/>
            <person name="Sondergaard T.E."/>
            <person name="Sorensen J.L."/>
            <person name="Fitzpatrick D.A."/>
            <person name="Frisvad J.C."/>
            <person name="Nielsen K.L."/>
        </authorList>
    </citation>
    <scope>NUCLEOTIDE SEQUENCE</scope>
    <source>
        <strain evidence="2">IBT 35673</strain>
    </source>
</reference>
<dbReference type="Pfam" id="PF01048">
    <property type="entry name" value="PNP_UDP_1"/>
    <property type="match status" value="1"/>
</dbReference>
<proteinExistence type="predicted"/>
<evidence type="ECO:0000313" key="3">
    <source>
        <dbReference type="Proteomes" id="UP001147695"/>
    </source>
</evidence>
<comment type="caution">
    <text evidence="2">The sequence shown here is derived from an EMBL/GenBank/DDBJ whole genome shotgun (WGS) entry which is preliminary data.</text>
</comment>
<feature type="domain" description="Nucleoside phosphorylase" evidence="1">
    <location>
        <begin position="16"/>
        <end position="297"/>
    </location>
</feature>
<dbReference type="Proteomes" id="UP001147695">
    <property type="component" value="Unassembled WGS sequence"/>
</dbReference>
<organism evidence="2 3">
    <name type="scientific">Penicillium brevicompactum</name>
    <dbReference type="NCBI Taxonomy" id="5074"/>
    <lineage>
        <taxon>Eukaryota</taxon>
        <taxon>Fungi</taxon>
        <taxon>Dikarya</taxon>
        <taxon>Ascomycota</taxon>
        <taxon>Pezizomycotina</taxon>
        <taxon>Eurotiomycetes</taxon>
        <taxon>Eurotiomycetidae</taxon>
        <taxon>Eurotiales</taxon>
        <taxon>Aspergillaceae</taxon>
        <taxon>Penicillium</taxon>
    </lineage>
</organism>
<evidence type="ECO:0000313" key="2">
    <source>
        <dbReference type="EMBL" id="KAJ5335389.1"/>
    </source>
</evidence>
<evidence type="ECO:0000259" key="1">
    <source>
        <dbReference type="Pfam" id="PF01048"/>
    </source>
</evidence>
<dbReference type="EMBL" id="JAPZBQ010000004">
    <property type="protein sequence ID" value="KAJ5335389.1"/>
    <property type="molecule type" value="Genomic_DNA"/>
</dbReference>
<dbReference type="InterPro" id="IPR035994">
    <property type="entry name" value="Nucleoside_phosphorylase_sf"/>
</dbReference>
<accession>A0A9W9QFW7</accession>
<dbReference type="GO" id="GO:0003824">
    <property type="term" value="F:catalytic activity"/>
    <property type="evidence" value="ECO:0007669"/>
    <property type="project" value="InterPro"/>
</dbReference>
<reference evidence="2" key="1">
    <citation type="submission" date="2022-12" db="EMBL/GenBank/DDBJ databases">
        <authorList>
            <person name="Petersen C."/>
        </authorList>
    </citation>
    <scope>NUCLEOTIDE SEQUENCE</scope>
    <source>
        <strain evidence="2">IBT 35673</strain>
    </source>
</reference>
<dbReference type="SUPFAM" id="SSF53167">
    <property type="entry name" value="Purine and uridine phosphorylases"/>
    <property type="match status" value="1"/>
</dbReference>
<dbReference type="AlphaFoldDB" id="A0A9W9QFW7"/>
<protein>
    <recommendedName>
        <fullName evidence="1">Nucleoside phosphorylase domain-containing protein</fullName>
    </recommendedName>
</protein>
<name>A0A9W9QFW7_PENBR</name>
<dbReference type="InterPro" id="IPR000845">
    <property type="entry name" value="Nucleoside_phosphorylase_d"/>
</dbReference>
<sequence length="335" mass="36507">MAASQQSPFANEEYTVGWICALPTELAAAKGMMDTIHGRPQTAPADADHNTYVLGTIGKFKVVVTSLPLHHIGVCSATASAKEMLFTFPKIRIGLLVGIGAGIPDTTNERDIRLGDVVIGSDSAHGGVVVYDFGKKLADGSFQSISMLNQSPPSLKSALASIKAEHDMQESKMLSYLEEMLTKFPRMRKTGYTYPGKSHDRLFQPSYTHSKEAASCSECDASQEIYRLERLDNEPVVHYGTIASGNTMVTDASMRLQIQEKHSAICLDMEAAGLMNHFPCVVIRGISYYADSHKNDRWQPFAAAMAAAYAKELLGHVQHKSMDGELVSKDVLCQG</sequence>
<dbReference type="Gene3D" id="3.40.50.1580">
    <property type="entry name" value="Nucleoside phosphorylase domain"/>
    <property type="match status" value="1"/>
</dbReference>
<gene>
    <name evidence="2" type="ORF">N7452_007792</name>
</gene>
<dbReference type="PANTHER" id="PTHR46082">
    <property type="entry name" value="ATP/GTP-BINDING PROTEIN-RELATED"/>
    <property type="match status" value="1"/>
</dbReference>